<dbReference type="Pfam" id="PF05936">
    <property type="entry name" value="T6SS_VasE"/>
    <property type="match status" value="1"/>
</dbReference>
<dbReference type="EMBL" id="UFQR01000002">
    <property type="protein sequence ID" value="SSW94938.1"/>
    <property type="molecule type" value="Genomic_DNA"/>
</dbReference>
<reference evidence="1" key="1">
    <citation type="submission" date="2018-04" db="EMBL/GenBank/DDBJ databases">
        <authorList>
            <person name="Go L.Y."/>
            <person name="Mitchell J.A."/>
        </authorList>
    </citation>
    <scope>NUCLEOTIDE SEQUENCE</scope>
    <source>
        <strain evidence="1">ARTV</strain>
    </source>
</reference>
<dbReference type="PANTHER" id="PTHR35566:SF1">
    <property type="entry name" value="TYPE VI SECRETION SYSTEM BASEPLATE COMPONENT TSSK1"/>
    <property type="match status" value="1"/>
</dbReference>
<evidence type="ECO:0008006" key="2">
    <source>
        <dbReference type="Google" id="ProtNLM"/>
    </source>
</evidence>
<dbReference type="InterPro" id="IPR010263">
    <property type="entry name" value="T6SS_TssK"/>
</dbReference>
<sequence>MTQPCAWGVINITFHQAALQDEELRIYEGQFILPNGIYADCNVNAIVAPRSLRHCWPVREKPVLVYIGLRQISHNQNNVTCVAKASEITEQTTRWVSWSTERPVRDLYGNGTEVQIQQMSYNLRFFLQDEIAQLTGYTLLPIGRLRQGSSGIEWDSDYFPLSMTLKAVPWLWQRIDNLCLELTGRLHQFEEFKRPPIMKTSELFERKDILLLTIRTLARYVIRLQHYKEAQDIHPWQIIGLLRELIAELTCFTDLCSFNGICQWDDTVAAGYDHHDIAASLTLCERNIMALLDNLMIRQDSIISFAKQSEGYFSADLLLEPQQKYVAIYLVMRSERFIEQEYAVPDDRLIKMAAKSQIDTIITRSLAGVRLHYQITPPQGLPKKINSRYFKLEEHSYEWEEIKNSGSIILHWPEAPEDLQIDLILARSY</sequence>
<dbReference type="NCBIfam" id="TIGR03353">
    <property type="entry name" value="VI_chp_4"/>
    <property type="match status" value="1"/>
</dbReference>
<proteinExistence type="predicted"/>
<evidence type="ECO:0000313" key="1">
    <source>
        <dbReference type="EMBL" id="SSW94938.1"/>
    </source>
</evidence>
<accession>A0A3B0M4D1</accession>
<gene>
    <name evidence="1" type="ORF">ARTV_0593</name>
</gene>
<dbReference type="AlphaFoldDB" id="A0A3B0M4D1"/>
<name>A0A3B0M4D1_9GAMM</name>
<protein>
    <recommendedName>
        <fullName evidence="2">Type VI secretion system protein ImpJ</fullName>
    </recommendedName>
</protein>
<dbReference type="PANTHER" id="PTHR35566">
    <property type="entry name" value="BLR3599 PROTEIN"/>
    <property type="match status" value="1"/>
</dbReference>
<organism evidence="1">
    <name type="scientific">Arsenophonus endosymbiont of Trialeurodes vaporariorum</name>
    <dbReference type="NCBI Taxonomy" id="235567"/>
    <lineage>
        <taxon>Bacteria</taxon>
        <taxon>Pseudomonadati</taxon>
        <taxon>Pseudomonadota</taxon>
        <taxon>Gammaproteobacteria</taxon>
        <taxon>Enterobacterales</taxon>
        <taxon>Morganellaceae</taxon>
        <taxon>Arsenophonus</taxon>
    </lineage>
</organism>